<dbReference type="Proteomes" id="UP000294882">
    <property type="component" value="Unassembled WGS sequence"/>
</dbReference>
<proteinExistence type="predicted"/>
<comment type="caution">
    <text evidence="1">The sequence shown here is derived from an EMBL/GenBank/DDBJ whole genome shotgun (WGS) entry which is preliminary data.</text>
</comment>
<sequence length="187" mass="20617">METQNTQPNLQNPNNIPTNPNPQVTILKRSKKTLIRETAILSTVIFISYIILVIIILGSAGAAVSGSSNGLLAGLGILGLFLFAVISISIATFIVAIIMLVRTHTIKELKELWITYLVLFLVSNTLAIIQWFLKKGSTEKSVFSIVTTIASLISLVIIWIMYGKSKTIKEIEQVNNEKQEADNSIFQ</sequence>
<dbReference type="RefSeq" id="WP_036439933.1">
    <property type="nucleotide sequence ID" value="NZ_JFKL01000004.1"/>
</dbReference>
<evidence type="ECO:0000313" key="1">
    <source>
        <dbReference type="EMBL" id="TDU98146.1"/>
    </source>
</evidence>
<organism evidence="1 2">
    <name type="scientific">Metamycoplasma hyosynoviae</name>
    <dbReference type="NCBI Taxonomy" id="29559"/>
    <lineage>
        <taxon>Bacteria</taxon>
        <taxon>Bacillati</taxon>
        <taxon>Mycoplasmatota</taxon>
        <taxon>Mycoplasmoidales</taxon>
        <taxon>Metamycoplasmataceae</taxon>
        <taxon>Metamycoplasma</taxon>
    </lineage>
</organism>
<gene>
    <name evidence="1" type="ORF">JN03_0170</name>
</gene>
<reference evidence="1 2" key="1">
    <citation type="submission" date="2019-03" db="EMBL/GenBank/DDBJ databases">
        <title>Genomic Encyclopedia of Archaeal and Bacterial Type Strains, Phase II (KMG-II): from individual species to whole genera.</title>
        <authorList>
            <person name="Goeker M."/>
        </authorList>
    </citation>
    <scope>NUCLEOTIDE SEQUENCE [LARGE SCALE GENOMIC DNA]</scope>
    <source>
        <strain evidence="1 2">ATCC 25591</strain>
    </source>
</reference>
<dbReference type="AlphaFoldDB" id="A0A063YHE5"/>
<protein>
    <submittedName>
        <fullName evidence="1">Uncharacterized protein</fullName>
    </submittedName>
</protein>
<name>A0A063YHE5_9BACT</name>
<evidence type="ECO:0000313" key="2">
    <source>
        <dbReference type="Proteomes" id="UP000294882"/>
    </source>
</evidence>
<accession>A0A063YHE5</accession>
<dbReference type="EMBL" id="SOCH01000002">
    <property type="protein sequence ID" value="TDU98146.1"/>
    <property type="molecule type" value="Genomic_DNA"/>
</dbReference>